<organism evidence="1 2">
    <name type="scientific">Lecanicillium saksenae</name>
    <dbReference type="NCBI Taxonomy" id="468837"/>
    <lineage>
        <taxon>Eukaryota</taxon>
        <taxon>Fungi</taxon>
        <taxon>Dikarya</taxon>
        <taxon>Ascomycota</taxon>
        <taxon>Pezizomycotina</taxon>
        <taxon>Sordariomycetes</taxon>
        <taxon>Hypocreomycetidae</taxon>
        <taxon>Hypocreales</taxon>
        <taxon>Cordycipitaceae</taxon>
        <taxon>Lecanicillium</taxon>
    </lineage>
</organism>
<gene>
    <name evidence="1" type="ORF">NLG97_g3914</name>
</gene>
<dbReference type="Proteomes" id="UP001148737">
    <property type="component" value="Unassembled WGS sequence"/>
</dbReference>
<name>A0ACC1R0P0_9HYPO</name>
<comment type="caution">
    <text evidence="1">The sequence shown here is derived from an EMBL/GenBank/DDBJ whole genome shotgun (WGS) entry which is preliminary data.</text>
</comment>
<keyword evidence="2" id="KW-1185">Reference proteome</keyword>
<evidence type="ECO:0000313" key="1">
    <source>
        <dbReference type="EMBL" id="KAJ3494696.1"/>
    </source>
</evidence>
<dbReference type="EMBL" id="JANAKD010000352">
    <property type="protein sequence ID" value="KAJ3494696.1"/>
    <property type="molecule type" value="Genomic_DNA"/>
</dbReference>
<accession>A0ACC1R0P0</accession>
<reference evidence="1" key="1">
    <citation type="submission" date="2022-07" db="EMBL/GenBank/DDBJ databases">
        <title>Genome Sequence of Lecanicillium saksenae.</title>
        <authorList>
            <person name="Buettner E."/>
        </authorList>
    </citation>
    <scope>NUCLEOTIDE SEQUENCE</scope>
    <source>
        <strain evidence="1">VT-O1</strain>
    </source>
</reference>
<proteinExistence type="predicted"/>
<sequence length="208" mass="23062">MLTPSGEDTWADVADPSARRRVQNRVNQRASRQRKLQEEQKLGLTRRPRGRPNNTSKTTTAHGDVGAPVRQATQQRVSDSRCTQILTKDAASYNYPKNYDAKRSVSKLMQTLSSIILQRLSYGDPSSDLLVHITTLSSMRGVIYIMGVLDIAVNEMDDEDAISSFNSPTATAVTRLRALPESLQPTALQARRPAPSLDRRISVSRVQG</sequence>
<evidence type="ECO:0000313" key="2">
    <source>
        <dbReference type="Proteomes" id="UP001148737"/>
    </source>
</evidence>
<protein>
    <submittedName>
        <fullName evidence="1">Uncharacterized protein</fullName>
    </submittedName>
</protein>